<sequence>MNSKPSISAELYSTIITFVGVFYFLILPMLALEYRLFAGIIILVISLNRIKKLYFYWNATMEGLFFESYKIKNLSYYYIFDDKRLRDKEMREAHFDQIIMEIGRFFVFLLYTYYSLCIMFSMVIPISIAQLESILTFALFAFIFTISGNFLLKHYSVFFTLIPFVAWTFMVVLGSKWNVVYVSDTIYITLYILIVTLLYIVSIWLVPLHIIRRVYGLTMVINSSLAIILPLFSILVQKLIVYFVDNEVKDAKIEDIFADGTISESAKSFLKSNSFFFEELMKYQKKEYIAEFLEPTSIVLSILSITILIGIALILIRIKMNQAKASREYYSIIRDMNSQSDLPKYERIKRCCYLGGEEYVIRFISNGEISKTIFNHEKNFLDGI</sequence>
<dbReference type="AlphaFoldDB" id="A0A842CXQ4"/>
<gene>
    <name evidence="2" type="ORF">HCA78_13245</name>
</gene>
<feature type="transmembrane region" description="Helical" evidence="1">
    <location>
        <begin position="134"/>
        <end position="152"/>
    </location>
</feature>
<feature type="transmembrane region" description="Helical" evidence="1">
    <location>
        <begin position="7"/>
        <end position="26"/>
    </location>
</feature>
<accession>A0A842CXQ4</accession>
<organism evidence="2 3">
    <name type="scientific">Listeria booriae</name>
    <dbReference type="NCBI Taxonomy" id="1552123"/>
    <lineage>
        <taxon>Bacteria</taxon>
        <taxon>Bacillati</taxon>
        <taxon>Bacillota</taxon>
        <taxon>Bacilli</taxon>
        <taxon>Bacillales</taxon>
        <taxon>Listeriaceae</taxon>
        <taxon>Listeria</taxon>
    </lineage>
</organism>
<feature type="transmembrane region" description="Helical" evidence="1">
    <location>
        <begin position="105"/>
        <end position="128"/>
    </location>
</feature>
<feature type="transmembrane region" description="Helical" evidence="1">
    <location>
        <begin position="298"/>
        <end position="318"/>
    </location>
</feature>
<keyword evidence="1" id="KW-0472">Membrane</keyword>
<dbReference type="RefSeq" id="WP_185533723.1">
    <property type="nucleotide sequence ID" value="NZ_JAARWW010000006.1"/>
</dbReference>
<evidence type="ECO:0000313" key="3">
    <source>
        <dbReference type="Proteomes" id="UP000546806"/>
    </source>
</evidence>
<feature type="transmembrane region" description="Helical" evidence="1">
    <location>
        <begin position="157"/>
        <end position="174"/>
    </location>
</feature>
<dbReference type="EMBL" id="JAARWW010000006">
    <property type="protein sequence ID" value="MBC2004744.1"/>
    <property type="molecule type" value="Genomic_DNA"/>
</dbReference>
<reference evidence="2 3" key="1">
    <citation type="submission" date="2020-03" db="EMBL/GenBank/DDBJ databases">
        <title>Soil Listeria distribution.</title>
        <authorList>
            <person name="Liao J."/>
            <person name="Wiedmann M."/>
        </authorList>
    </citation>
    <scope>NUCLEOTIDE SEQUENCE [LARGE SCALE GENOMIC DNA]</scope>
    <source>
        <strain evidence="2 3">FSL L7-0435</strain>
    </source>
</reference>
<protein>
    <submittedName>
        <fullName evidence="2">Uncharacterized protein</fullName>
    </submittedName>
</protein>
<feature type="transmembrane region" description="Helical" evidence="1">
    <location>
        <begin position="186"/>
        <end position="207"/>
    </location>
</feature>
<keyword evidence="1" id="KW-1133">Transmembrane helix</keyword>
<evidence type="ECO:0000256" key="1">
    <source>
        <dbReference type="SAM" id="Phobius"/>
    </source>
</evidence>
<evidence type="ECO:0000313" key="2">
    <source>
        <dbReference type="EMBL" id="MBC2004744.1"/>
    </source>
</evidence>
<keyword evidence="1" id="KW-0812">Transmembrane</keyword>
<comment type="caution">
    <text evidence="2">The sequence shown here is derived from an EMBL/GenBank/DDBJ whole genome shotgun (WGS) entry which is preliminary data.</text>
</comment>
<proteinExistence type="predicted"/>
<name>A0A842CXQ4_9LIST</name>
<feature type="transmembrane region" description="Helical" evidence="1">
    <location>
        <begin position="214"/>
        <end position="236"/>
    </location>
</feature>
<dbReference type="Proteomes" id="UP000546806">
    <property type="component" value="Unassembled WGS sequence"/>
</dbReference>